<keyword evidence="1" id="KW-0812">Transmembrane</keyword>
<dbReference type="Pfam" id="PF04892">
    <property type="entry name" value="VanZ"/>
    <property type="match status" value="1"/>
</dbReference>
<sequence length="189" mass="21635">MIDLLDKTMWNYIIKDIGKELEYLPYAILLGLILFFITKIILFKSNKSSHYFYKFIFLIYLLALVHITLFEREPGSRTAISLTLFETLGGSRNNAYVIENVLLFIPFGFLPATLFRPMRNLVLSLMAGAFCSLMIETTQLITQRGYFQVDDILMNSIGTVIGCSCFCLLTGIYRICRYTITKCLGSVKI</sequence>
<feature type="transmembrane region" description="Helical" evidence="1">
    <location>
        <begin position="153"/>
        <end position="173"/>
    </location>
</feature>
<dbReference type="InterPro" id="IPR006976">
    <property type="entry name" value="VanZ-like"/>
</dbReference>
<keyword evidence="1" id="KW-0472">Membrane</keyword>
<reference evidence="3 4" key="1">
    <citation type="submission" date="2015-09" db="EMBL/GenBank/DDBJ databases">
        <authorList>
            <consortium name="Pathogen Informatics"/>
        </authorList>
    </citation>
    <scope>NUCLEOTIDE SEQUENCE [LARGE SCALE GENOMIC DNA]</scope>
    <source>
        <strain evidence="3 4">2789STDY5608850</strain>
    </source>
</reference>
<feature type="transmembrane region" description="Helical" evidence="1">
    <location>
        <begin position="23"/>
        <end position="42"/>
    </location>
</feature>
<protein>
    <submittedName>
        <fullName evidence="3">Glycopeptide antibiotics resistance protein</fullName>
    </submittedName>
</protein>
<evidence type="ECO:0000259" key="2">
    <source>
        <dbReference type="Pfam" id="PF04892"/>
    </source>
</evidence>
<dbReference type="EMBL" id="CYZE01000034">
    <property type="protein sequence ID" value="CUP45997.1"/>
    <property type="molecule type" value="Genomic_DNA"/>
</dbReference>
<dbReference type="Proteomes" id="UP000095651">
    <property type="component" value="Unassembled WGS sequence"/>
</dbReference>
<evidence type="ECO:0000313" key="4">
    <source>
        <dbReference type="Proteomes" id="UP000095651"/>
    </source>
</evidence>
<evidence type="ECO:0000313" key="3">
    <source>
        <dbReference type="EMBL" id="CUP45997.1"/>
    </source>
</evidence>
<dbReference type="InterPro" id="IPR053150">
    <property type="entry name" value="Teicoplanin_resist-assoc"/>
</dbReference>
<keyword evidence="1" id="KW-1133">Transmembrane helix</keyword>
<proteinExistence type="predicted"/>
<feature type="transmembrane region" description="Helical" evidence="1">
    <location>
        <begin position="51"/>
        <end position="70"/>
    </location>
</feature>
<evidence type="ECO:0000256" key="1">
    <source>
        <dbReference type="SAM" id="Phobius"/>
    </source>
</evidence>
<dbReference type="AlphaFoldDB" id="A0A174NGG5"/>
<dbReference type="PANTHER" id="PTHR36834">
    <property type="entry name" value="MEMBRANE PROTEIN-RELATED"/>
    <property type="match status" value="1"/>
</dbReference>
<feature type="transmembrane region" description="Helical" evidence="1">
    <location>
        <begin position="121"/>
        <end position="141"/>
    </location>
</feature>
<accession>A0A174NGG5</accession>
<organism evidence="3 4">
    <name type="scientific">Hungatella hathewayi</name>
    <dbReference type="NCBI Taxonomy" id="154046"/>
    <lineage>
        <taxon>Bacteria</taxon>
        <taxon>Bacillati</taxon>
        <taxon>Bacillota</taxon>
        <taxon>Clostridia</taxon>
        <taxon>Lachnospirales</taxon>
        <taxon>Lachnospiraceae</taxon>
        <taxon>Hungatella</taxon>
    </lineage>
</organism>
<name>A0A174NGG5_9FIRM</name>
<dbReference type="PANTHER" id="PTHR36834:SF1">
    <property type="entry name" value="INTEGRAL MEMBRANE PROTEIN"/>
    <property type="match status" value="1"/>
</dbReference>
<feature type="domain" description="VanZ-like" evidence="2">
    <location>
        <begin position="57"/>
        <end position="169"/>
    </location>
</feature>
<gene>
    <name evidence="3" type="ORF">ERS852407_06002</name>
</gene>
<feature type="transmembrane region" description="Helical" evidence="1">
    <location>
        <begin position="95"/>
        <end position="114"/>
    </location>
</feature>